<name>A0A7K1V8M2_9NOCA</name>
<protein>
    <recommendedName>
        <fullName evidence="3">DUF8020 domain-containing protein</fullName>
    </recommendedName>
</protein>
<dbReference type="Proteomes" id="UP000466794">
    <property type="component" value="Unassembled WGS sequence"/>
</dbReference>
<reference evidence="4 5" key="1">
    <citation type="submission" date="2019-12" db="EMBL/GenBank/DDBJ databases">
        <title>Nocardia sp. nov. ET3-3 isolated from soil.</title>
        <authorList>
            <person name="Kanchanasin P."/>
            <person name="Tanasupawat S."/>
            <person name="Yuki M."/>
            <person name="Kudo T."/>
        </authorList>
    </citation>
    <scope>NUCLEOTIDE SEQUENCE [LARGE SCALE GENOMIC DNA]</scope>
    <source>
        <strain evidence="4 5">ET3-3</strain>
    </source>
</reference>
<dbReference type="Pfam" id="PF26059">
    <property type="entry name" value="DUF8020"/>
    <property type="match status" value="1"/>
</dbReference>
<accession>A0A7K1V8M2</accession>
<gene>
    <name evidence="4" type="ORF">GPX89_37060</name>
</gene>
<dbReference type="RefSeq" id="WP_157392447.1">
    <property type="nucleotide sequence ID" value="NZ_WRPP01000011.1"/>
</dbReference>
<evidence type="ECO:0000313" key="4">
    <source>
        <dbReference type="EMBL" id="MVU82832.1"/>
    </source>
</evidence>
<dbReference type="InterPro" id="IPR058333">
    <property type="entry name" value="DUF8020"/>
</dbReference>
<evidence type="ECO:0000256" key="2">
    <source>
        <dbReference type="SAM" id="SignalP"/>
    </source>
</evidence>
<keyword evidence="2" id="KW-0732">Signal</keyword>
<keyword evidence="1" id="KW-0472">Membrane</keyword>
<dbReference type="EMBL" id="WRPP01000011">
    <property type="protein sequence ID" value="MVU82832.1"/>
    <property type="molecule type" value="Genomic_DNA"/>
</dbReference>
<feature type="transmembrane region" description="Helical" evidence="1">
    <location>
        <begin position="135"/>
        <end position="156"/>
    </location>
</feature>
<organism evidence="4 5">
    <name type="scientific">Nocardia terrae</name>
    <dbReference type="NCBI Taxonomy" id="2675851"/>
    <lineage>
        <taxon>Bacteria</taxon>
        <taxon>Bacillati</taxon>
        <taxon>Actinomycetota</taxon>
        <taxon>Actinomycetes</taxon>
        <taxon>Mycobacteriales</taxon>
        <taxon>Nocardiaceae</taxon>
        <taxon>Nocardia</taxon>
    </lineage>
</organism>
<dbReference type="PROSITE" id="PS51257">
    <property type="entry name" value="PROKAR_LIPOPROTEIN"/>
    <property type="match status" value="1"/>
</dbReference>
<evidence type="ECO:0000259" key="3">
    <source>
        <dbReference type="Pfam" id="PF26059"/>
    </source>
</evidence>
<evidence type="ECO:0000256" key="1">
    <source>
        <dbReference type="SAM" id="Phobius"/>
    </source>
</evidence>
<keyword evidence="1" id="KW-0812">Transmembrane</keyword>
<dbReference type="AlphaFoldDB" id="A0A7K1V8M2"/>
<feature type="chain" id="PRO_5039356895" description="DUF8020 domain-containing protein" evidence="2">
    <location>
        <begin position="27"/>
        <end position="191"/>
    </location>
</feature>
<keyword evidence="5" id="KW-1185">Reference proteome</keyword>
<comment type="caution">
    <text evidence="4">The sequence shown here is derived from an EMBL/GenBank/DDBJ whole genome shotgun (WGS) entry which is preliminary data.</text>
</comment>
<feature type="domain" description="DUF8020" evidence="3">
    <location>
        <begin position="40"/>
        <end position="112"/>
    </location>
</feature>
<feature type="signal peptide" evidence="2">
    <location>
        <begin position="1"/>
        <end position="26"/>
    </location>
</feature>
<keyword evidence="1" id="KW-1133">Transmembrane helix</keyword>
<feature type="transmembrane region" description="Helical" evidence="1">
    <location>
        <begin position="163"/>
        <end position="187"/>
    </location>
</feature>
<proteinExistence type="predicted"/>
<sequence>MRRAMAVSALAVGVACGVAAAAPAQANPAPVTAVHGTQSGIAYSASLTPDGVVTTLESGTFTANTDARAVIVSDAAGTPVAAVPLSFTAADREITLTPAIEQNGTRLTLRPTAAPLHDIDSDAQQRWNEQVQRGVFGALIGGAIGGVITIPFWIFVLPPLLGIAIGAGIGFLAAGGQPLIDAGIAYFTGQP</sequence>
<evidence type="ECO:0000313" key="5">
    <source>
        <dbReference type="Proteomes" id="UP000466794"/>
    </source>
</evidence>